<evidence type="ECO:0000259" key="1">
    <source>
        <dbReference type="Pfam" id="PF12697"/>
    </source>
</evidence>
<keyword evidence="3" id="KW-1185">Reference proteome</keyword>
<evidence type="ECO:0000313" key="3">
    <source>
        <dbReference type="Proteomes" id="UP000177625"/>
    </source>
</evidence>
<proteinExistence type="predicted"/>
<reference evidence="3" key="1">
    <citation type="submission" date="2016-03" db="EMBL/GenBank/DDBJ databases">
        <authorList>
            <person name="Guldener U."/>
        </authorList>
    </citation>
    <scope>NUCLEOTIDE SEQUENCE [LARGE SCALE GENOMIC DNA]</scope>
</reference>
<protein>
    <recommendedName>
        <fullName evidence="1">AB hydrolase-1 domain-containing protein</fullName>
    </recommendedName>
</protein>
<dbReference type="InterPro" id="IPR000073">
    <property type="entry name" value="AB_hydrolase_1"/>
</dbReference>
<dbReference type="PANTHER" id="PTHR43194">
    <property type="entry name" value="HYDROLASE ALPHA/BETA FOLD FAMILY"/>
    <property type="match status" value="1"/>
</dbReference>
<dbReference type="EMBL" id="FJVC01000094">
    <property type="protein sequence ID" value="CZT42528.1"/>
    <property type="molecule type" value="Genomic_DNA"/>
</dbReference>
<evidence type="ECO:0000313" key="2">
    <source>
        <dbReference type="EMBL" id="CZT42528.1"/>
    </source>
</evidence>
<organism evidence="2 3">
    <name type="scientific">Rhynchosporium secalis</name>
    <name type="common">Barley scald fungus</name>
    <dbReference type="NCBI Taxonomy" id="38038"/>
    <lineage>
        <taxon>Eukaryota</taxon>
        <taxon>Fungi</taxon>
        <taxon>Dikarya</taxon>
        <taxon>Ascomycota</taxon>
        <taxon>Pezizomycotina</taxon>
        <taxon>Leotiomycetes</taxon>
        <taxon>Helotiales</taxon>
        <taxon>Ploettnerulaceae</taxon>
        <taxon>Rhynchosporium</taxon>
    </lineage>
</organism>
<accession>A0A1E1M0A6</accession>
<dbReference type="AlphaFoldDB" id="A0A1E1M0A6"/>
<dbReference type="Pfam" id="PF12697">
    <property type="entry name" value="Abhydrolase_6"/>
    <property type="match status" value="1"/>
</dbReference>
<dbReference type="Proteomes" id="UP000177625">
    <property type="component" value="Unassembled WGS sequence"/>
</dbReference>
<dbReference type="InterPro" id="IPR050228">
    <property type="entry name" value="Carboxylesterase_BioH"/>
</dbReference>
<dbReference type="InterPro" id="IPR029058">
    <property type="entry name" value="AB_hydrolase_fold"/>
</dbReference>
<dbReference type="SUPFAM" id="SSF53474">
    <property type="entry name" value="alpha/beta-Hydrolases"/>
    <property type="match status" value="1"/>
</dbReference>
<dbReference type="PANTHER" id="PTHR43194:SF2">
    <property type="entry name" value="PEROXISOMAL MEMBRANE PROTEIN LPX1"/>
    <property type="match status" value="1"/>
</dbReference>
<dbReference type="Gene3D" id="3.40.50.1820">
    <property type="entry name" value="alpha/beta hydrolase"/>
    <property type="match status" value="1"/>
</dbReference>
<sequence length="375" mass="42485">MGDRHTLLFSQTITSPHPVDLPPHIKRYYIPTPLGTLELLAAEPTQPSTSTSRKKAILFRKLKFSHTSCEELENHDVNSTPEHGGFGSAAVFVPFLTYFSQSQHPCYALSVRGHGASWKPSYFRMVWGYNRSAFAQDLQSGLQFVQYLEAKRRDKIESEVVDEIVLVGHSAGGGMVQDLLSQGMGKVGGLVIMAGFPNFGGWRVYWNWFKMDPWFIPRYYVRDLWHSRSPLSSTTLVHQAFFCPSYPVSEVKKFETLLPEYESMLWPLQMMFRFVDLGKVLGNIIGWSKGGKRVLVVAGERDPLMVPELMRRMTADYKVAMNKEWGTLIGGGERPPNGAEDVVGFEVVVGSGHHLQNDLYWEDCAERILNFVKQL</sequence>
<name>A0A1E1M0A6_RHYSE</name>
<gene>
    <name evidence="2" type="ORF">RSE6_02448</name>
</gene>
<feature type="domain" description="AB hydrolase-1" evidence="1">
    <location>
        <begin position="83"/>
        <end position="354"/>
    </location>
</feature>